<dbReference type="OrthoDB" id="308383at2759"/>
<evidence type="ECO:0000256" key="2">
    <source>
        <dbReference type="ARBA" id="ARBA00012182"/>
    </source>
</evidence>
<evidence type="ECO:0000259" key="9">
    <source>
        <dbReference type="PROSITE" id="PS50280"/>
    </source>
</evidence>
<dbReference type="InterPro" id="IPR001214">
    <property type="entry name" value="SET_dom"/>
</dbReference>
<name>A0A5J9WK59_9POAL</name>
<dbReference type="PANTHER" id="PTHR45814:SF2">
    <property type="entry name" value="HISTONE-LYSINE N-METHYLTRANSFERASE SETD1"/>
    <property type="match status" value="1"/>
</dbReference>
<dbReference type="EC" id="2.1.1.354" evidence="2"/>
<dbReference type="PROSITE" id="PS50280">
    <property type="entry name" value="SET"/>
    <property type="match status" value="1"/>
</dbReference>
<keyword evidence="4" id="KW-0808">Transferase</keyword>
<evidence type="ECO:0000256" key="4">
    <source>
        <dbReference type="ARBA" id="ARBA00022679"/>
    </source>
</evidence>
<evidence type="ECO:0000256" key="3">
    <source>
        <dbReference type="ARBA" id="ARBA00022603"/>
    </source>
</evidence>
<keyword evidence="6" id="KW-0156">Chromatin regulator</keyword>
<keyword evidence="3" id="KW-0489">Methyltransferase</keyword>
<protein>
    <recommendedName>
        <fullName evidence="2">[histone H3]-lysine(4) N-trimethyltransferase</fullName>
        <ecNumber evidence="2">2.1.1.354</ecNumber>
    </recommendedName>
</protein>
<accession>A0A5J9WK59</accession>
<dbReference type="GO" id="GO:0032259">
    <property type="term" value="P:methylation"/>
    <property type="evidence" value="ECO:0007669"/>
    <property type="project" value="UniProtKB-KW"/>
</dbReference>
<evidence type="ECO:0000313" key="10">
    <source>
        <dbReference type="EMBL" id="TVU49082.1"/>
    </source>
</evidence>
<evidence type="ECO:0000256" key="8">
    <source>
        <dbReference type="ARBA" id="ARBA00047571"/>
    </source>
</evidence>
<dbReference type="Gramene" id="TVU49082">
    <property type="protein sequence ID" value="TVU49082"/>
    <property type="gene ID" value="EJB05_00373"/>
</dbReference>
<proteinExistence type="predicted"/>
<evidence type="ECO:0000313" key="11">
    <source>
        <dbReference type="Proteomes" id="UP000324897"/>
    </source>
</evidence>
<dbReference type="SUPFAM" id="SSF82199">
    <property type="entry name" value="SET domain"/>
    <property type="match status" value="1"/>
</dbReference>
<evidence type="ECO:0000256" key="1">
    <source>
        <dbReference type="ARBA" id="ARBA00004123"/>
    </source>
</evidence>
<dbReference type="Gene3D" id="2.170.270.10">
    <property type="entry name" value="SET domain"/>
    <property type="match status" value="2"/>
</dbReference>
<dbReference type="Pfam" id="PF00856">
    <property type="entry name" value="SET"/>
    <property type="match status" value="1"/>
</dbReference>
<evidence type="ECO:0000256" key="5">
    <source>
        <dbReference type="ARBA" id="ARBA00022691"/>
    </source>
</evidence>
<comment type="catalytic activity">
    <reaction evidence="8">
        <text>L-lysyl(4)-[histone H3] + 3 S-adenosyl-L-methionine = N(6),N(6),N(6)-trimethyl-L-lysyl(4)-[histone H3] + 3 S-adenosyl-L-homocysteine + 3 H(+)</text>
        <dbReference type="Rhea" id="RHEA:60260"/>
        <dbReference type="Rhea" id="RHEA-COMP:15537"/>
        <dbReference type="Rhea" id="RHEA-COMP:15547"/>
        <dbReference type="ChEBI" id="CHEBI:15378"/>
        <dbReference type="ChEBI" id="CHEBI:29969"/>
        <dbReference type="ChEBI" id="CHEBI:57856"/>
        <dbReference type="ChEBI" id="CHEBI:59789"/>
        <dbReference type="ChEBI" id="CHEBI:61961"/>
        <dbReference type="EC" id="2.1.1.354"/>
    </reaction>
</comment>
<gene>
    <name evidence="10" type="ORF">EJB05_00373</name>
</gene>
<keyword evidence="5" id="KW-0949">S-adenosyl-L-methionine</keyword>
<dbReference type="GO" id="GO:0048188">
    <property type="term" value="C:Set1C/COMPASS complex"/>
    <property type="evidence" value="ECO:0007669"/>
    <property type="project" value="TreeGrafter"/>
</dbReference>
<keyword evidence="7" id="KW-0539">Nucleus</keyword>
<dbReference type="PANTHER" id="PTHR45814">
    <property type="entry name" value="HISTONE-LYSINE N-METHYLTRANSFERASE SETD1"/>
    <property type="match status" value="1"/>
</dbReference>
<dbReference type="EMBL" id="RWGY01000002">
    <property type="protein sequence ID" value="TVU49082.1"/>
    <property type="molecule type" value="Genomic_DNA"/>
</dbReference>
<dbReference type="InterPro" id="IPR044570">
    <property type="entry name" value="Set1-like"/>
</dbReference>
<feature type="non-terminal residue" evidence="10">
    <location>
        <position position="1"/>
    </location>
</feature>
<dbReference type="SMART" id="SM00317">
    <property type="entry name" value="SET"/>
    <property type="match status" value="1"/>
</dbReference>
<keyword evidence="11" id="KW-1185">Reference proteome</keyword>
<dbReference type="InterPro" id="IPR046341">
    <property type="entry name" value="SET_dom_sf"/>
</dbReference>
<reference evidence="10 11" key="1">
    <citation type="journal article" date="2019" name="Sci. Rep.">
        <title>A high-quality genome of Eragrostis curvula grass provides insights into Poaceae evolution and supports new strategies to enhance forage quality.</title>
        <authorList>
            <person name="Carballo J."/>
            <person name="Santos B.A.C.M."/>
            <person name="Zappacosta D."/>
            <person name="Garbus I."/>
            <person name="Selva J.P."/>
            <person name="Gallo C.A."/>
            <person name="Diaz A."/>
            <person name="Albertini E."/>
            <person name="Caccamo M."/>
            <person name="Echenique V."/>
        </authorList>
    </citation>
    <scope>NUCLEOTIDE SEQUENCE [LARGE SCALE GENOMIC DNA]</scope>
    <source>
        <strain evidence="11">cv. Victoria</strain>
        <tissue evidence="10">Leaf</tissue>
    </source>
</reference>
<dbReference type="Proteomes" id="UP000324897">
    <property type="component" value="Chromosome 6"/>
</dbReference>
<comment type="subcellular location">
    <subcellularLocation>
        <location evidence="1">Nucleus</location>
    </subcellularLocation>
</comment>
<organism evidence="10 11">
    <name type="scientific">Eragrostis curvula</name>
    <name type="common">weeping love grass</name>
    <dbReference type="NCBI Taxonomy" id="38414"/>
    <lineage>
        <taxon>Eukaryota</taxon>
        <taxon>Viridiplantae</taxon>
        <taxon>Streptophyta</taxon>
        <taxon>Embryophyta</taxon>
        <taxon>Tracheophyta</taxon>
        <taxon>Spermatophyta</taxon>
        <taxon>Magnoliopsida</taxon>
        <taxon>Liliopsida</taxon>
        <taxon>Poales</taxon>
        <taxon>Poaceae</taxon>
        <taxon>PACMAD clade</taxon>
        <taxon>Chloridoideae</taxon>
        <taxon>Eragrostideae</taxon>
        <taxon>Eragrostidinae</taxon>
        <taxon>Eragrostis</taxon>
    </lineage>
</organism>
<evidence type="ECO:0000256" key="7">
    <source>
        <dbReference type="ARBA" id="ARBA00023242"/>
    </source>
</evidence>
<dbReference type="GO" id="GO:0140999">
    <property type="term" value="F:histone H3K4 trimethyltransferase activity"/>
    <property type="evidence" value="ECO:0007669"/>
    <property type="project" value="UniProtKB-EC"/>
</dbReference>
<dbReference type="AlphaFoldDB" id="A0A5J9WK59"/>
<sequence>GFDDGRVVTSFHKSEESQATVRYPPRVFEDAAGIVNNALPQPATTRPDSLSSLEAQFADVLMGVWQAIHNESMKNVWDGVLSDHVMDYCDVQLQRSCHLILPSTVTSATLDIICSQETSRKDFGAPRCGIDFPPGFGPIRDVKSSHSSPLAQAQTMLGNQLYVASKQSIFQHFEELIAKELTNCLCVGVSSSTNLEQTSNCLDSGYIRHNVEPLPKPVCELVERKKAEPLIPCPESDGCARASISRWEWHNWVKNASPSERAHLRGHSIHTVVAAKYVFKSPKGRKKNLRFERSKIHRWGLFAVESIGAQEFVTEYVGELVRRKISDIREAQYEKSGIGSSYLFRLDDDFVPNCCTKVVTVQGKKKIFIYAKRHIRAGEEVTYDYKFPIDEKKIPCHCGSRR</sequence>
<evidence type="ECO:0000256" key="6">
    <source>
        <dbReference type="ARBA" id="ARBA00022853"/>
    </source>
</evidence>
<comment type="caution">
    <text evidence="10">The sequence shown here is derived from an EMBL/GenBank/DDBJ whole genome shotgun (WGS) entry which is preliminary data.</text>
</comment>
<feature type="domain" description="SET" evidence="9">
    <location>
        <begin position="287"/>
        <end position="386"/>
    </location>
</feature>